<name>A0ABQ5V2L6_9PROT</name>
<gene>
    <name evidence="1" type="ORF">GCM10007854_22650</name>
</gene>
<reference evidence="1" key="2">
    <citation type="submission" date="2023-01" db="EMBL/GenBank/DDBJ databases">
        <title>Draft genome sequence of Algimonas porphyrae strain NBRC 108216.</title>
        <authorList>
            <person name="Sun Q."/>
            <person name="Mori K."/>
        </authorList>
    </citation>
    <scope>NUCLEOTIDE SEQUENCE</scope>
    <source>
        <strain evidence="1">NBRC 108216</strain>
    </source>
</reference>
<protein>
    <recommendedName>
        <fullName evidence="3">DUF736 domain-containing protein</fullName>
    </recommendedName>
</protein>
<proteinExistence type="predicted"/>
<evidence type="ECO:0000313" key="1">
    <source>
        <dbReference type="EMBL" id="GLQ21310.1"/>
    </source>
</evidence>
<dbReference type="Pfam" id="PF05284">
    <property type="entry name" value="DUF736"/>
    <property type="match status" value="1"/>
</dbReference>
<evidence type="ECO:0000313" key="2">
    <source>
        <dbReference type="Proteomes" id="UP001161390"/>
    </source>
</evidence>
<keyword evidence="2" id="KW-1185">Reference proteome</keyword>
<dbReference type="Proteomes" id="UP001161390">
    <property type="component" value="Unassembled WGS sequence"/>
</dbReference>
<accession>A0ABQ5V2L6</accession>
<evidence type="ECO:0008006" key="3">
    <source>
        <dbReference type="Google" id="ProtNLM"/>
    </source>
</evidence>
<dbReference type="EMBL" id="BSNJ01000004">
    <property type="protein sequence ID" value="GLQ21310.1"/>
    <property type="molecule type" value="Genomic_DNA"/>
</dbReference>
<comment type="caution">
    <text evidence="1">The sequence shown here is derived from an EMBL/GenBank/DDBJ whole genome shotgun (WGS) entry which is preliminary data.</text>
</comment>
<dbReference type="RefSeq" id="WP_284372703.1">
    <property type="nucleotide sequence ID" value="NZ_BSNJ01000004.1"/>
</dbReference>
<sequence length="100" mass="11200">MATIGQFRPVKDGYEGTISTLSMARKVRFVANAKKKSDDSPDFFVKTGRCDLGAAWREEAKDTGQSYLSVRLDDPSFSEPIQAALFDKDGKAELVWSRYK</sequence>
<organism evidence="1 2">
    <name type="scientific">Algimonas porphyrae</name>
    <dbReference type="NCBI Taxonomy" id="1128113"/>
    <lineage>
        <taxon>Bacteria</taxon>
        <taxon>Pseudomonadati</taxon>
        <taxon>Pseudomonadota</taxon>
        <taxon>Alphaproteobacteria</taxon>
        <taxon>Maricaulales</taxon>
        <taxon>Robiginitomaculaceae</taxon>
        <taxon>Algimonas</taxon>
    </lineage>
</organism>
<reference evidence="1" key="1">
    <citation type="journal article" date="2014" name="Int. J. Syst. Evol. Microbiol.">
        <title>Complete genome of a new Firmicutes species belonging to the dominant human colonic microbiota ('Ruminococcus bicirculans') reveals two chromosomes and a selective capacity to utilize plant glucans.</title>
        <authorList>
            <consortium name="NISC Comparative Sequencing Program"/>
            <person name="Wegmann U."/>
            <person name="Louis P."/>
            <person name="Goesmann A."/>
            <person name="Henrissat B."/>
            <person name="Duncan S.H."/>
            <person name="Flint H.J."/>
        </authorList>
    </citation>
    <scope>NUCLEOTIDE SEQUENCE</scope>
    <source>
        <strain evidence="1">NBRC 108216</strain>
    </source>
</reference>
<dbReference type="InterPro" id="IPR007948">
    <property type="entry name" value="DUF736"/>
</dbReference>